<gene>
    <name evidence="1" type="ORF">IHE45_12G010500</name>
</gene>
<accession>A0ACB7V071</accession>
<dbReference type="EMBL" id="CM037022">
    <property type="protein sequence ID" value="KAH7666659.1"/>
    <property type="molecule type" value="Genomic_DNA"/>
</dbReference>
<evidence type="ECO:0000313" key="2">
    <source>
        <dbReference type="Proteomes" id="UP000827976"/>
    </source>
</evidence>
<protein>
    <submittedName>
        <fullName evidence="1">Modifying wall lignin-1/2 protein</fullName>
    </submittedName>
</protein>
<comment type="caution">
    <text evidence="1">The sequence shown here is derived from an EMBL/GenBank/DDBJ whole genome shotgun (WGS) entry which is preliminary data.</text>
</comment>
<name>A0ACB7V071_DIOAL</name>
<keyword evidence="2" id="KW-1185">Reference proteome</keyword>
<dbReference type="Proteomes" id="UP000827976">
    <property type="component" value="Chromosome 12"/>
</dbReference>
<sequence>MAITHDDLSLRRHKFSNINSKLAHSLVVFSVVCGLFSFILCLTAEAARSEVSWMIINRPSNEKSDMCIYSGSGKTALLCAVVALLLLAVAMFTEHANMLVVVTSTQQPATVPWASSRNPPASHSSKAFTLQACILIITTWICFAIAEVLLLVGIVVESSHLRNWTQPRSSCPAVRPGMFAAAGVFGLVTIFLGVGLYLTALLAQKLDQQDENIDPSEYMPHQGYPHSIPVAPQPPFSAENQLHDKASTSAV</sequence>
<proteinExistence type="predicted"/>
<organism evidence="1 2">
    <name type="scientific">Dioscorea alata</name>
    <name type="common">Purple yam</name>
    <dbReference type="NCBI Taxonomy" id="55571"/>
    <lineage>
        <taxon>Eukaryota</taxon>
        <taxon>Viridiplantae</taxon>
        <taxon>Streptophyta</taxon>
        <taxon>Embryophyta</taxon>
        <taxon>Tracheophyta</taxon>
        <taxon>Spermatophyta</taxon>
        <taxon>Magnoliopsida</taxon>
        <taxon>Liliopsida</taxon>
        <taxon>Dioscoreales</taxon>
        <taxon>Dioscoreaceae</taxon>
        <taxon>Dioscorea</taxon>
    </lineage>
</organism>
<reference evidence="2" key="1">
    <citation type="journal article" date="2022" name="Nat. Commun.">
        <title>Chromosome evolution and the genetic basis of agronomically important traits in greater yam.</title>
        <authorList>
            <person name="Bredeson J.V."/>
            <person name="Lyons J.B."/>
            <person name="Oniyinde I.O."/>
            <person name="Okereke N.R."/>
            <person name="Kolade O."/>
            <person name="Nnabue I."/>
            <person name="Nwadili C.O."/>
            <person name="Hribova E."/>
            <person name="Parker M."/>
            <person name="Nwogha J."/>
            <person name="Shu S."/>
            <person name="Carlson J."/>
            <person name="Kariba R."/>
            <person name="Muthemba S."/>
            <person name="Knop K."/>
            <person name="Barton G.J."/>
            <person name="Sherwood A.V."/>
            <person name="Lopez-Montes A."/>
            <person name="Asiedu R."/>
            <person name="Jamnadass R."/>
            <person name="Muchugi A."/>
            <person name="Goodstein D."/>
            <person name="Egesi C.N."/>
            <person name="Featherston J."/>
            <person name="Asfaw A."/>
            <person name="Simpson G.G."/>
            <person name="Dolezel J."/>
            <person name="Hendre P.S."/>
            <person name="Van Deynze A."/>
            <person name="Kumar P.L."/>
            <person name="Obidiegwu J.E."/>
            <person name="Bhattacharjee R."/>
            <person name="Rokhsar D.S."/>
        </authorList>
    </citation>
    <scope>NUCLEOTIDE SEQUENCE [LARGE SCALE GENOMIC DNA]</scope>
    <source>
        <strain evidence="2">cv. TDa95/00328</strain>
    </source>
</reference>
<evidence type="ECO:0000313" key="1">
    <source>
        <dbReference type="EMBL" id="KAH7666659.1"/>
    </source>
</evidence>